<dbReference type="SUPFAM" id="SSF56112">
    <property type="entry name" value="Protein kinase-like (PK-like)"/>
    <property type="match status" value="1"/>
</dbReference>
<dbReference type="InterPro" id="IPR011009">
    <property type="entry name" value="Kinase-like_dom_sf"/>
</dbReference>
<dbReference type="InterPro" id="IPR000719">
    <property type="entry name" value="Prot_kinase_dom"/>
</dbReference>
<dbReference type="GO" id="GO:0004672">
    <property type="term" value="F:protein kinase activity"/>
    <property type="evidence" value="ECO:0007669"/>
    <property type="project" value="InterPro"/>
</dbReference>
<accession>A0AAV0KXR3</accession>
<sequence>MNAKLGDFELARLHDRGSNPGTTRVVGTLGYFAPELTRTGKATVGSDVYAFGALLLEELVLVDLVWEWVRDERIGGIVDHRLNGDNNEKEAATVLTLGIMCSSNMAAAGGATLY</sequence>
<organism evidence="4 5">
    <name type="scientific">Linum tenue</name>
    <dbReference type="NCBI Taxonomy" id="586396"/>
    <lineage>
        <taxon>Eukaryota</taxon>
        <taxon>Viridiplantae</taxon>
        <taxon>Streptophyta</taxon>
        <taxon>Embryophyta</taxon>
        <taxon>Tracheophyta</taxon>
        <taxon>Spermatophyta</taxon>
        <taxon>Magnoliopsida</taxon>
        <taxon>eudicotyledons</taxon>
        <taxon>Gunneridae</taxon>
        <taxon>Pentapetalae</taxon>
        <taxon>rosids</taxon>
        <taxon>fabids</taxon>
        <taxon>Malpighiales</taxon>
        <taxon>Linaceae</taxon>
        <taxon>Linum</taxon>
    </lineage>
</organism>
<evidence type="ECO:0000256" key="2">
    <source>
        <dbReference type="ARBA" id="ARBA00022840"/>
    </source>
</evidence>
<dbReference type="PANTHER" id="PTHR27007">
    <property type="match status" value="1"/>
</dbReference>
<protein>
    <recommendedName>
        <fullName evidence="3">Protein kinase domain-containing protein</fullName>
    </recommendedName>
</protein>
<reference evidence="4" key="1">
    <citation type="submission" date="2022-08" db="EMBL/GenBank/DDBJ databases">
        <authorList>
            <person name="Gutierrez-Valencia J."/>
        </authorList>
    </citation>
    <scope>NUCLEOTIDE SEQUENCE</scope>
</reference>
<dbReference type="PROSITE" id="PS50011">
    <property type="entry name" value="PROTEIN_KINASE_DOM"/>
    <property type="match status" value="1"/>
</dbReference>
<gene>
    <name evidence="4" type="ORF">LITE_LOCUS21136</name>
</gene>
<name>A0AAV0KXR3_9ROSI</name>
<dbReference type="GO" id="GO:0005524">
    <property type="term" value="F:ATP binding"/>
    <property type="evidence" value="ECO:0007669"/>
    <property type="project" value="UniProtKB-KW"/>
</dbReference>
<evidence type="ECO:0000313" key="5">
    <source>
        <dbReference type="Proteomes" id="UP001154282"/>
    </source>
</evidence>
<dbReference type="Pfam" id="PF00069">
    <property type="entry name" value="Pkinase"/>
    <property type="match status" value="1"/>
</dbReference>
<dbReference type="Proteomes" id="UP001154282">
    <property type="component" value="Unassembled WGS sequence"/>
</dbReference>
<feature type="domain" description="Protein kinase" evidence="3">
    <location>
        <begin position="1"/>
        <end position="114"/>
    </location>
</feature>
<keyword evidence="1" id="KW-0547">Nucleotide-binding</keyword>
<keyword evidence="2" id="KW-0067">ATP-binding</keyword>
<dbReference type="EMBL" id="CAMGYJ010000005">
    <property type="protein sequence ID" value="CAI0427254.1"/>
    <property type="molecule type" value="Genomic_DNA"/>
</dbReference>
<evidence type="ECO:0000259" key="3">
    <source>
        <dbReference type="PROSITE" id="PS50011"/>
    </source>
</evidence>
<evidence type="ECO:0000313" key="4">
    <source>
        <dbReference type="EMBL" id="CAI0427254.1"/>
    </source>
</evidence>
<dbReference type="AlphaFoldDB" id="A0AAV0KXR3"/>
<comment type="caution">
    <text evidence="4">The sequence shown here is derived from an EMBL/GenBank/DDBJ whole genome shotgun (WGS) entry which is preliminary data.</text>
</comment>
<keyword evidence="5" id="KW-1185">Reference proteome</keyword>
<dbReference type="Gene3D" id="1.10.510.10">
    <property type="entry name" value="Transferase(Phosphotransferase) domain 1"/>
    <property type="match status" value="1"/>
</dbReference>
<evidence type="ECO:0000256" key="1">
    <source>
        <dbReference type="ARBA" id="ARBA00022741"/>
    </source>
</evidence>
<dbReference type="InterPro" id="IPR050528">
    <property type="entry name" value="L-type_Lectin-RKs"/>
</dbReference>
<proteinExistence type="predicted"/>